<accession>A0A261F4J7</accession>
<feature type="transmembrane region" description="Helical" evidence="2">
    <location>
        <begin position="32"/>
        <end position="52"/>
    </location>
</feature>
<feature type="region of interest" description="Disordered" evidence="1">
    <location>
        <begin position="1"/>
        <end position="22"/>
    </location>
</feature>
<protein>
    <submittedName>
        <fullName evidence="3">Peptidoglycan-binding domain 1 protein</fullName>
    </submittedName>
</protein>
<gene>
    <name evidence="3" type="ORF">PSSU_0127</name>
</gene>
<keyword evidence="4" id="KW-1185">Reference proteome</keyword>
<organism evidence="3 4">
    <name type="scientific">Pseudoscardovia suis</name>
    <dbReference type="NCBI Taxonomy" id="987063"/>
    <lineage>
        <taxon>Bacteria</taxon>
        <taxon>Bacillati</taxon>
        <taxon>Actinomycetota</taxon>
        <taxon>Actinomycetes</taxon>
        <taxon>Bifidobacteriales</taxon>
        <taxon>Bifidobacteriaceae</taxon>
        <taxon>Pseudoscardovia</taxon>
    </lineage>
</organism>
<dbReference type="AlphaFoldDB" id="A0A261F4J7"/>
<evidence type="ECO:0000313" key="4">
    <source>
        <dbReference type="Proteomes" id="UP000216454"/>
    </source>
</evidence>
<sequence length="377" mass="38828">MRWSYRRKGGAADVAASEDDEPRARNRVSATVSVLLAIVLVAAGAGGAFLYIKARMPRSFVSSLQTETVTVEASTFDDSHMVTVTVPQSTHQSVVSPVTGTVTRLDCAVGGQVASGSACLSVDETPVLMLYMSVPPYRAIAPNATGHDVQALNSELRRLGYGAPDSSTMTWDTITAYNALAASVGSPQLTQDTGWTLDPSMFAWLPQESVTISSTALTYGGQAVQGQELFATSIPPTSVVFSRTLSAGSLAAGDRIVTIGGATYTIPDGQTTITDPAVVNAVLGSSEYAAALSSSDPTATSVQVSYTWKLAAPLAVTSVPPASLYDVEGSSGCVVSDGSPRAVSIVASQLGRTMVTVDDGGAISSVDVLPSSAKACR</sequence>
<evidence type="ECO:0000313" key="3">
    <source>
        <dbReference type="EMBL" id="OZG54024.1"/>
    </source>
</evidence>
<proteinExistence type="predicted"/>
<dbReference type="Proteomes" id="UP000216454">
    <property type="component" value="Unassembled WGS sequence"/>
</dbReference>
<keyword evidence="2" id="KW-0472">Membrane</keyword>
<keyword evidence="2" id="KW-1133">Transmembrane helix</keyword>
<evidence type="ECO:0000256" key="1">
    <source>
        <dbReference type="SAM" id="MobiDB-lite"/>
    </source>
</evidence>
<comment type="caution">
    <text evidence="3">The sequence shown here is derived from an EMBL/GenBank/DDBJ whole genome shotgun (WGS) entry which is preliminary data.</text>
</comment>
<name>A0A261F4J7_9BIFI</name>
<evidence type="ECO:0000256" key="2">
    <source>
        <dbReference type="SAM" id="Phobius"/>
    </source>
</evidence>
<keyword evidence="2" id="KW-0812">Transmembrane</keyword>
<dbReference type="RefSeq" id="WP_094690468.1">
    <property type="nucleotide sequence ID" value="NZ_MWWQ01000001.1"/>
</dbReference>
<dbReference type="OrthoDB" id="3238883at2"/>
<dbReference type="EMBL" id="MWWQ01000001">
    <property type="protein sequence ID" value="OZG54024.1"/>
    <property type="molecule type" value="Genomic_DNA"/>
</dbReference>
<reference evidence="3 4" key="1">
    <citation type="journal article" date="2017" name="BMC Genomics">
        <title>Comparative genomic and phylogenomic analyses of the Bifidobacteriaceae family.</title>
        <authorList>
            <person name="Lugli G.A."/>
            <person name="Milani C."/>
            <person name="Turroni F."/>
            <person name="Duranti S."/>
            <person name="Mancabelli L."/>
            <person name="Mangifesta M."/>
            <person name="Ferrario C."/>
            <person name="Modesto M."/>
            <person name="Mattarelli P."/>
            <person name="Jiri K."/>
            <person name="van Sinderen D."/>
            <person name="Ventura M."/>
        </authorList>
    </citation>
    <scope>NUCLEOTIDE SEQUENCE [LARGE SCALE GENOMIC DNA]</scope>
    <source>
        <strain evidence="3 4">DSM 24744</strain>
    </source>
</reference>